<feature type="domain" description="BZIP" evidence="8">
    <location>
        <begin position="143"/>
        <end position="195"/>
    </location>
</feature>
<sequence length="240" mass="27064">MGKEESKLSNTFGPPYKLLMPEDVRNSKQTSGTTLDSFNAGAGSYFGNFMLPNQASGTPLPYGFLHDPRRFSNNPLVPRDFPSTKQQCNAMIGNGKFYGSGFVFGYLIDEVSRSNSTEQNQNWGTCLKATGSIAQFSKQEEDEIRKERKRQSNRESAKRSRKRKQQECEELRRNMDVLKDENSKLTQRLMRLSEDCLEVSTENDSIEEELVKMYGPESIADLLPMKPASGGSQTTVKEES</sequence>
<dbReference type="PANTHER" id="PTHR45967:SF38">
    <property type="entry name" value="G-BOX-BINDING FACTOR 2"/>
    <property type="match status" value="1"/>
</dbReference>
<dbReference type="PROSITE" id="PS50217">
    <property type="entry name" value="BZIP"/>
    <property type="match status" value="1"/>
</dbReference>
<evidence type="ECO:0000256" key="2">
    <source>
        <dbReference type="ARBA" id="ARBA00007163"/>
    </source>
</evidence>
<dbReference type="InterPro" id="IPR045314">
    <property type="entry name" value="bZIP_plant_GBF1"/>
</dbReference>
<keyword evidence="10" id="KW-1185">Reference proteome</keyword>
<dbReference type="AlphaFoldDB" id="A0AAN9IEE3"/>
<keyword evidence="4" id="KW-0238">DNA-binding</keyword>
<evidence type="ECO:0000313" key="10">
    <source>
        <dbReference type="Proteomes" id="UP001372338"/>
    </source>
</evidence>
<dbReference type="InterPro" id="IPR004827">
    <property type="entry name" value="bZIP"/>
</dbReference>
<keyword evidence="6" id="KW-0539">Nucleus</keyword>
<dbReference type="InterPro" id="IPR044827">
    <property type="entry name" value="GBF-like"/>
</dbReference>
<dbReference type="SMART" id="SM00338">
    <property type="entry name" value="BRLZ"/>
    <property type="match status" value="1"/>
</dbReference>
<feature type="region of interest" description="Disordered" evidence="7">
    <location>
        <begin position="138"/>
        <end position="168"/>
    </location>
</feature>
<evidence type="ECO:0000259" key="8">
    <source>
        <dbReference type="PROSITE" id="PS50217"/>
    </source>
</evidence>
<evidence type="ECO:0000256" key="7">
    <source>
        <dbReference type="SAM" id="MobiDB-lite"/>
    </source>
</evidence>
<dbReference type="GO" id="GO:0003700">
    <property type="term" value="F:DNA-binding transcription factor activity"/>
    <property type="evidence" value="ECO:0007669"/>
    <property type="project" value="InterPro"/>
</dbReference>
<evidence type="ECO:0000256" key="6">
    <source>
        <dbReference type="ARBA" id="ARBA00023242"/>
    </source>
</evidence>
<evidence type="ECO:0000256" key="1">
    <source>
        <dbReference type="ARBA" id="ARBA00004123"/>
    </source>
</evidence>
<proteinExistence type="inferred from homology"/>
<name>A0AAN9IEE3_CROPI</name>
<dbReference type="InterPro" id="IPR046347">
    <property type="entry name" value="bZIP_sf"/>
</dbReference>
<protein>
    <recommendedName>
        <fullName evidence="8">BZIP domain-containing protein</fullName>
    </recommendedName>
</protein>
<evidence type="ECO:0000313" key="9">
    <source>
        <dbReference type="EMBL" id="KAK7274090.1"/>
    </source>
</evidence>
<dbReference type="PROSITE" id="PS00036">
    <property type="entry name" value="BZIP_BASIC"/>
    <property type="match status" value="1"/>
</dbReference>
<accession>A0AAN9IEE3</accession>
<comment type="subcellular location">
    <subcellularLocation>
        <location evidence="1">Nucleus</location>
    </subcellularLocation>
</comment>
<feature type="compositionally biased region" description="Basic and acidic residues" evidence="7">
    <location>
        <begin position="143"/>
        <end position="158"/>
    </location>
</feature>
<evidence type="ECO:0000256" key="4">
    <source>
        <dbReference type="ARBA" id="ARBA00023125"/>
    </source>
</evidence>
<dbReference type="PANTHER" id="PTHR45967">
    <property type="entry name" value="G-BOX-BINDING FACTOR 3-RELATED"/>
    <property type="match status" value="1"/>
</dbReference>
<reference evidence="9 10" key="1">
    <citation type="submission" date="2024-01" db="EMBL/GenBank/DDBJ databases">
        <title>The genomes of 5 underutilized Papilionoideae crops provide insights into root nodulation and disease resistanc.</title>
        <authorList>
            <person name="Yuan L."/>
        </authorList>
    </citation>
    <scope>NUCLEOTIDE SEQUENCE [LARGE SCALE GENOMIC DNA]</scope>
    <source>
        <strain evidence="9">ZHUSHIDOU_FW_LH</strain>
        <tissue evidence="9">Leaf</tissue>
    </source>
</reference>
<dbReference type="SUPFAM" id="SSF57959">
    <property type="entry name" value="Leucine zipper domain"/>
    <property type="match status" value="1"/>
</dbReference>
<gene>
    <name evidence="9" type="ORF">RIF29_15162</name>
</gene>
<dbReference type="GO" id="GO:0043565">
    <property type="term" value="F:sequence-specific DNA binding"/>
    <property type="evidence" value="ECO:0007669"/>
    <property type="project" value="InterPro"/>
</dbReference>
<dbReference type="GO" id="GO:0005634">
    <property type="term" value="C:nucleus"/>
    <property type="evidence" value="ECO:0007669"/>
    <property type="project" value="UniProtKB-SubCell"/>
</dbReference>
<evidence type="ECO:0000256" key="3">
    <source>
        <dbReference type="ARBA" id="ARBA00023015"/>
    </source>
</evidence>
<dbReference type="Proteomes" id="UP001372338">
    <property type="component" value="Unassembled WGS sequence"/>
</dbReference>
<dbReference type="Gene3D" id="1.20.5.170">
    <property type="match status" value="1"/>
</dbReference>
<comment type="similarity">
    <text evidence="2">Belongs to the bZIP family.</text>
</comment>
<keyword evidence="5" id="KW-0804">Transcription</keyword>
<keyword evidence="3" id="KW-0805">Transcription regulation</keyword>
<dbReference type="EMBL" id="JAYWIO010000003">
    <property type="protein sequence ID" value="KAK7274090.1"/>
    <property type="molecule type" value="Genomic_DNA"/>
</dbReference>
<comment type="caution">
    <text evidence="9">The sequence shown here is derived from an EMBL/GenBank/DDBJ whole genome shotgun (WGS) entry which is preliminary data.</text>
</comment>
<dbReference type="CDD" id="cd14702">
    <property type="entry name" value="bZIP_plant_GBF1"/>
    <property type="match status" value="1"/>
</dbReference>
<organism evidence="9 10">
    <name type="scientific">Crotalaria pallida</name>
    <name type="common">Smooth rattlebox</name>
    <name type="synonym">Crotalaria striata</name>
    <dbReference type="NCBI Taxonomy" id="3830"/>
    <lineage>
        <taxon>Eukaryota</taxon>
        <taxon>Viridiplantae</taxon>
        <taxon>Streptophyta</taxon>
        <taxon>Embryophyta</taxon>
        <taxon>Tracheophyta</taxon>
        <taxon>Spermatophyta</taxon>
        <taxon>Magnoliopsida</taxon>
        <taxon>eudicotyledons</taxon>
        <taxon>Gunneridae</taxon>
        <taxon>Pentapetalae</taxon>
        <taxon>rosids</taxon>
        <taxon>fabids</taxon>
        <taxon>Fabales</taxon>
        <taxon>Fabaceae</taxon>
        <taxon>Papilionoideae</taxon>
        <taxon>50 kb inversion clade</taxon>
        <taxon>genistoids sensu lato</taxon>
        <taxon>core genistoids</taxon>
        <taxon>Crotalarieae</taxon>
        <taxon>Crotalaria</taxon>
    </lineage>
</organism>
<dbReference type="Pfam" id="PF00170">
    <property type="entry name" value="bZIP_1"/>
    <property type="match status" value="1"/>
</dbReference>
<evidence type="ECO:0000256" key="5">
    <source>
        <dbReference type="ARBA" id="ARBA00023163"/>
    </source>
</evidence>